<reference evidence="1 2" key="1">
    <citation type="journal article" date="2018" name="PLoS Genet.">
        <title>Population sequencing reveals clonal diversity and ancestral inbreeding in the grapevine cultivar Chardonnay.</title>
        <authorList>
            <person name="Roach M.J."/>
            <person name="Johnson D.L."/>
            <person name="Bohlmann J."/>
            <person name="van Vuuren H.J."/>
            <person name="Jones S.J."/>
            <person name="Pretorius I.S."/>
            <person name="Schmidt S.A."/>
            <person name="Borneman A.R."/>
        </authorList>
    </citation>
    <scope>NUCLEOTIDE SEQUENCE [LARGE SCALE GENOMIC DNA]</scope>
    <source>
        <strain evidence="2">cv. Chardonnay</strain>
        <tissue evidence="1">Leaf</tissue>
    </source>
</reference>
<protein>
    <submittedName>
        <fullName evidence="1">Uncharacterized protein</fullName>
    </submittedName>
</protein>
<evidence type="ECO:0000313" key="2">
    <source>
        <dbReference type="Proteomes" id="UP000288805"/>
    </source>
</evidence>
<accession>A0A438GDV5</accession>
<comment type="caution">
    <text evidence="1">The sequence shown here is derived from an EMBL/GenBank/DDBJ whole genome shotgun (WGS) entry which is preliminary data.</text>
</comment>
<evidence type="ECO:0000313" key="1">
    <source>
        <dbReference type="EMBL" id="RVW70386.1"/>
    </source>
</evidence>
<dbReference type="Proteomes" id="UP000288805">
    <property type="component" value="Unassembled WGS sequence"/>
</dbReference>
<organism evidence="1 2">
    <name type="scientific">Vitis vinifera</name>
    <name type="common">Grape</name>
    <dbReference type="NCBI Taxonomy" id="29760"/>
    <lineage>
        <taxon>Eukaryota</taxon>
        <taxon>Viridiplantae</taxon>
        <taxon>Streptophyta</taxon>
        <taxon>Embryophyta</taxon>
        <taxon>Tracheophyta</taxon>
        <taxon>Spermatophyta</taxon>
        <taxon>Magnoliopsida</taxon>
        <taxon>eudicotyledons</taxon>
        <taxon>Gunneridae</taxon>
        <taxon>Pentapetalae</taxon>
        <taxon>rosids</taxon>
        <taxon>Vitales</taxon>
        <taxon>Vitaceae</taxon>
        <taxon>Viteae</taxon>
        <taxon>Vitis</taxon>
    </lineage>
</organism>
<name>A0A438GDV5_VITVI</name>
<proteinExistence type="predicted"/>
<dbReference type="EMBL" id="QGNW01000466">
    <property type="protein sequence ID" value="RVW70386.1"/>
    <property type="molecule type" value="Genomic_DNA"/>
</dbReference>
<sequence>MHQLTPEPVKKWRKSCATDSIDLSKKMESELKEWEGCGDHIIQGDSHADESRYMECSRVTIFYAVPNNSTKVIFSTQAYNSTNTISTTQSSDSTNFISLSPHHTSTEVISCIQLNNSTNATSSSQVHNGAISFIELYYLTKTIFSSQLNNHRKVSIPSSYPHNLIMPISSTWLNLSTKVWKLRDNGVEEVIETEDWEQTLLSHLHYLATACVESSQNPKPTLDEDPSVNIAASIESSPQPLVQIPLVWPLNGILTQNWIQDVMSALSGHPGISLAQNSPPSCPHACLIVSLYQCQGFC</sequence>
<dbReference type="AlphaFoldDB" id="A0A438GDV5"/>
<gene>
    <name evidence="1" type="ORF">CK203_060555</name>
</gene>